<evidence type="ECO:0000313" key="2">
    <source>
        <dbReference type="Proteomes" id="UP001396334"/>
    </source>
</evidence>
<accession>A0ABR2P7V8</accession>
<comment type="caution">
    <text evidence="1">The sequence shown here is derived from an EMBL/GenBank/DDBJ whole genome shotgun (WGS) entry which is preliminary data.</text>
</comment>
<sequence length="76" mass="8634">MDDGESKLCMLEHLKPFSRPSVGLWEKPHRGMDRELSRLRFGGESGRLQPPVRLLCLLLGSYASVKVSHPVRLLCF</sequence>
<organism evidence="1 2">
    <name type="scientific">Hibiscus sabdariffa</name>
    <name type="common">roselle</name>
    <dbReference type="NCBI Taxonomy" id="183260"/>
    <lineage>
        <taxon>Eukaryota</taxon>
        <taxon>Viridiplantae</taxon>
        <taxon>Streptophyta</taxon>
        <taxon>Embryophyta</taxon>
        <taxon>Tracheophyta</taxon>
        <taxon>Spermatophyta</taxon>
        <taxon>Magnoliopsida</taxon>
        <taxon>eudicotyledons</taxon>
        <taxon>Gunneridae</taxon>
        <taxon>Pentapetalae</taxon>
        <taxon>rosids</taxon>
        <taxon>malvids</taxon>
        <taxon>Malvales</taxon>
        <taxon>Malvaceae</taxon>
        <taxon>Malvoideae</taxon>
        <taxon>Hibiscus</taxon>
    </lineage>
</organism>
<protein>
    <submittedName>
        <fullName evidence="1">Uncharacterized protein</fullName>
    </submittedName>
</protein>
<dbReference type="Proteomes" id="UP001396334">
    <property type="component" value="Unassembled WGS sequence"/>
</dbReference>
<gene>
    <name evidence="1" type="ORF">V6N11_047754</name>
</gene>
<proteinExistence type="predicted"/>
<name>A0ABR2P7V8_9ROSI</name>
<evidence type="ECO:0000313" key="1">
    <source>
        <dbReference type="EMBL" id="KAK8984533.1"/>
    </source>
</evidence>
<keyword evidence="2" id="KW-1185">Reference proteome</keyword>
<reference evidence="1 2" key="1">
    <citation type="journal article" date="2024" name="G3 (Bethesda)">
        <title>Genome assembly of Hibiscus sabdariffa L. provides insights into metabolisms of medicinal natural products.</title>
        <authorList>
            <person name="Kim T."/>
        </authorList>
    </citation>
    <scope>NUCLEOTIDE SEQUENCE [LARGE SCALE GENOMIC DNA]</scope>
    <source>
        <strain evidence="1">TK-2024</strain>
        <tissue evidence="1">Old leaves</tissue>
    </source>
</reference>
<dbReference type="EMBL" id="JBBPBN010000077">
    <property type="protein sequence ID" value="KAK8984533.1"/>
    <property type="molecule type" value="Genomic_DNA"/>
</dbReference>